<comment type="pathway">
    <text evidence="1">Lipid metabolism; fatty acid biosynthesis.</text>
</comment>
<feature type="domain" description="F-box" evidence="4">
    <location>
        <begin position="272"/>
        <end position="319"/>
    </location>
</feature>
<evidence type="ECO:0000313" key="5">
    <source>
        <dbReference type="EMBL" id="CAF3686366.1"/>
    </source>
</evidence>
<dbReference type="PROSITE" id="PS00061">
    <property type="entry name" value="ADH_SHORT"/>
    <property type="match status" value="1"/>
</dbReference>
<dbReference type="InterPro" id="IPR036291">
    <property type="entry name" value="NAD(P)-bd_dom_sf"/>
</dbReference>
<dbReference type="PANTHER" id="PTHR42760">
    <property type="entry name" value="SHORT-CHAIN DEHYDROGENASES/REDUCTASES FAMILY MEMBER"/>
    <property type="match status" value="1"/>
</dbReference>
<dbReference type="SUPFAM" id="SSF51735">
    <property type="entry name" value="NAD(P)-binding Rossmann-fold domains"/>
    <property type="match status" value="1"/>
</dbReference>
<feature type="domain" description="F-box" evidence="4">
    <location>
        <begin position="776"/>
        <end position="823"/>
    </location>
</feature>
<dbReference type="FunFam" id="3.40.50.720:FF:000084">
    <property type="entry name" value="Short-chain dehydrogenase reductase"/>
    <property type="match status" value="1"/>
</dbReference>
<dbReference type="Gene3D" id="3.80.10.10">
    <property type="entry name" value="Ribonuclease Inhibitor"/>
    <property type="match status" value="2"/>
</dbReference>
<comment type="caution">
    <text evidence="5">The sequence shown here is derived from an EMBL/GenBank/DDBJ whole genome shotgun (WGS) entry which is preliminary data.</text>
</comment>
<keyword evidence="3" id="KW-0560">Oxidoreductase</keyword>
<evidence type="ECO:0000256" key="2">
    <source>
        <dbReference type="ARBA" id="ARBA00006484"/>
    </source>
</evidence>
<protein>
    <recommendedName>
        <fullName evidence="4">F-box domain-containing protein</fullName>
    </recommendedName>
</protein>
<dbReference type="Pfam" id="PF13561">
    <property type="entry name" value="adh_short_C2"/>
    <property type="match status" value="1"/>
</dbReference>
<dbReference type="Proteomes" id="UP000663881">
    <property type="component" value="Unassembled WGS sequence"/>
</dbReference>
<accession>A0A818U0S2</accession>
<evidence type="ECO:0000256" key="1">
    <source>
        <dbReference type="ARBA" id="ARBA00005194"/>
    </source>
</evidence>
<dbReference type="InterPro" id="IPR001810">
    <property type="entry name" value="F-box_dom"/>
</dbReference>
<dbReference type="InterPro" id="IPR020904">
    <property type="entry name" value="Sc_DH/Rdtase_CS"/>
</dbReference>
<proteinExistence type="inferred from homology"/>
<dbReference type="EMBL" id="CAJOAY010000533">
    <property type="protein sequence ID" value="CAF3686366.1"/>
    <property type="molecule type" value="Genomic_DNA"/>
</dbReference>
<name>A0A818U0S2_9BILA</name>
<dbReference type="PROSITE" id="PS50181">
    <property type="entry name" value="FBOX"/>
    <property type="match status" value="2"/>
</dbReference>
<comment type="similarity">
    <text evidence="2">Belongs to the short-chain dehydrogenases/reductases (SDR) family.</text>
</comment>
<organism evidence="5 6">
    <name type="scientific">Adineta steineri</name>
    <dbReference type="NCBI Taxonomy" id="433720"/>
    <lineage>
        <taxon>Eukaryota</taxon>
        <taxon>Metazoa</taxon>
        <taxon>Spiralia</taxon>
        <taxon>Gnathifera</taxon>
        <taxon>Rotifera</taxon>
        <taxon>Eurotatoria</taxon>
        <taxon>Bdelloidea</taxon>
        <taxon>Adinetida</taxon>
        <taxon>Adinetidae</taxon>
        <taxon>Adineta</taxon>
    </lineage>
</organism>
<dbReference type="InterPro" id="IPR002347">
    <property type="entry name" value="SDR_fam"/>
</dbReference>
<evidence type="ECO:0000259" key="4">
    <source>
        <dbReference type="PROSITE" id="PS50181"/>
    </source>
</evidence>
<dbReference type="GO" id="GO:0016616">
    <property type="term" value="F:oxidoreductase activity, acting on the CH-OH group of donors, NAD or NADP as acceptor"/>
    <property type="evidence" value="ECO:0007669"/>
    <property type="project" value="TreeGrafter"/>
</dbReference>
<reference evidence="5" key="1">
    <citation type="submission" date="2021-02" db="EMBL/GenBank/DDBJ databases">
        <authorList>
            <person name="Nowell W R."/>
        </authorList>
    </citation>
    <scope>NUCLEOTIDE SEQUENCE</scope>
</reference>
<dbReference type="CDD" id="cd05233">
    <property type="entry name" value="SDR_c"/>
    <property type="match status" value="1"/>
</dbReference>
<dbReference type="PRINTS" id="PR00080">
    <property type="entry name" value="SDRFAMILY"/>
</dbReference>
<dbReference type="InterPro" id="IPR032675">
    <property type="entry name" value="LRR_dom_sf"/>
</dbReference>
<sequence>MSTNPGDWSQLLVNKVVFITGAAGHIAKSIAKTCYMHGARLVLGDLDPIKINKVKEEIITNENNTDDRIFVVKLDVTNETSIQQAVQATLDKWNTIHVLLNTAAIVTLGNIEEISGDDWSHIFDVNVRGYALTAKHIAPIMKKQNSGSIVNISSTLGLIAIPNSTPYSTTKGAIIQLTRNLALDLGPFNIRVNTIIPGSIDSPGRTQLAKDNNMTIEEMNEKCMEGSCLKRIGQAEDVANLIVFVISDLCPFMTGANLVIDGATSSDERTLYTCLENLSNEVLYEILEYLDVYDIHKSFSNLNNRLQNLITSSSLLFRIKLELESKSLPEYLCQHVIIPNSHRIRSLHLTNQLSVDTFFNHCTIDSTFHRLESIILNGIKAEKLPTTLFDLKSLPRLFSLTIFIKDNYYHDRGDIYPFIFSLPTLTYNKLYSSCHTLQINIPHVINQQFSTIEHLVINHCCTLNELNSLLQHTPQLRHLSCDQMFKSDEEFKEDPSMKLPHLKYIYFRDFDASFDEFEEFIKEISSQLLQIFSISILRKKTYLDGDRWERLIKEYMPQLKKFYFHFDQYFDDNNEQINLNDSTNEFINQFSSPFWIERKLFREIQIYSKVSTFSIHSYRKKWIDRHEHMNNDTYSKQNSTEDNYITNQEKTDHHMIQLTIGNNEYTTLDRPYIERLKSAAKAIQFTHLDIDNDGMSIKMLLDILSSLPNIESLKLSFIPRFPLESLSIEDVKNRLPVSAINKITKVKLGQVTEKQQIQFFINLCPHMQYLEISIWYTCLENLSNEVVYEIFEYLDGCDIYKSFSNLNIRLQNLIISSSLLLRIELDPLSKHLLEHHCQHVIIPNSHRILSLHLADYWKDQLLIDAFFNHCIIDSSFQRLESIMLKGIKTEKLLTTLFYLKFLPRLFSLTMYIKDYYYHDPGNIYPLIFSLPTLKYNRLSRSTHTREITIPHLNSILHYTPQLRHLYCNPVIDSNEEFKNDLAMKLPHLKSLYIEQFYESFDEFEMFIKEISSPLQILNITVFWGKAYLDSNGWERLIKEYMPGLEKFYFHFNHMIHDDFTKDLIDLSNGFINQFNSPFWVERKWFREIRIDYENIDFSIHPYREEWIDLHEHMKSDHRIMQLIIMNNQFTELTWRFIKELKCASKAIHFTHLGIEDDSMCIHMLLDTLSSLPNIKSLKLSSPSIFPLKSLPIEDTENYRSVLAINKITQVKLGQATEEQEVQFFINLCPHIEYLEVECVSDTDVPLLMKLILMNRRARIPNLCYLCFIKPMADDNMIRTLAMIIDSERVIDNYTIQRSGNKISVHWK</sequence>
<gene>
    <name evidence="5" type="ORF">OKA104_LOCUS11485</name>
</gene>
<dbReference type="Pfam" id="PF00646">
    <property type="entry name" value="F-box"/>
    <property type="match status" value="1"/>
</dbReference>
<evidence type="ECO:0000313" key="6">
    <source>
        <dbReference type="Proteomes" id="UP000663881"/>
    </source>
</evidence>
<dbReference type="Gene3D" id="3.40.50.720">
    <property type="entry name" value="NAD(P)-binding Rossmann-like Domain"/>
    <property type="match status" value="1"/>
</dbReference>
<evidence type="ECO:0000256" key="3">
    <source>
        <dbReference type="ARBA" id="ARBA00023002"/>
    </source>
</evidence>
<dbReference type="PRINTS" id="PR00081">
    <property type="entry name" value="GDHRDH"/>
</dbReference>
<dbReference type="SUPFAM" id="SSF52047">
    <property type="entry name" value="RNI-like"/>
    <property type="match status" value="1"/>
</dbReference>